<keyword evidence="2" id="KW-1185">Reference proteome</keyword>
<evidence type="ECO:0000313" key="2">
    <source>
        <dbReference type="Proteomes" id="UP000237438"/>
    </source>
</evidence>
<evidence type="ECO:0008006" key="3">
    <source>
        <dbReference type="Google" id="ProtNLM"/>
    </source>
</evidence>
<organism evidence="1 2">
    <name type="scientific">Erysiphe pulchra</name>
    <dbReference type="NCBI Taxonomy" id="225359"/>
    <lineage>
        <taxon>Eukaryota</taxon>
        <taxon>Fungi</taxon>
        <taxon>Dikarya</taxon>
        <taxon>Ascomycota</taxon>
        <taxon>Pezizomycotina</taxon>
        <taxon>Leotiomycetes</taxon>
        <taxon>Erysiphales</taxon>
        <taxon>Erysiphaceae</taxon>
        <taxon>Erysiphe</taxon>
    </lineage>
</organism>
<protein>
    <recommendedName>
        <fullName evidence="3">Integrase zinc-binding domain-containing protein</fullName>
    </recommendedName>
</protein>
<sequence>MKPTGAVNIAKNLHNAWELATKHLENAQEQMRRKTNIRRRPIDFNVGDFVWLDMRYFPSQRPSKKLDFPTNGKFKIIEKVGNSFRLQKIQGRRLKKLRTGSAECSEIASQAQKKDSVYFERRSGSLSTPKNTVRKKFPLSMAWS</sequence>
<evidence type="ECO:0000313" key="1">
    <source>
        <dbReference type="EMBL" id="POS84164.1"/>
    </source>
</evidence>
<reference evidence="1 2" key="1">
    <citation type="submission" date="2017-10" db="EMBL/GenBank/DDBJ databases">
        <title>Development of genomic resources for the powdery mildew, Erysiphe pulchra.</title>
        <authorList>
            <person name="Wadl P.A."/>
            <person name="Mack B.M."/>
            <person name="Moore G."/>
            <person name="Beltz S.B."/>
        </authorList>
    </citation>
    <scope>NUCLEOTIDE SEQUENCE [LARGE SCALE GENOMIC DNA]</scope>
    <source>
        <strain evidence="1">Cflorida</strain>
    </source>
</reference>
<comment type="caution">
    <text evidence="1">The sequence shown here is derived from an EMBL/GenBank/DDBJ whole genome shotgun (WGS) entry which is preliminary data.</text>
</comment>
<dbReference type="Proteomes" id="UP000237438">
    <property type="component" value="Unassembled WGS sequence"/>
</dbReference>
<dbReference type="OrthoDB" id="3561256at2759"/>
<dbReference type="AlphaFoldDB" id="A0A2S4PQ80"/>
<name>A0A2S4PQ80_9PEZI</name>
<accession>A0A2S4PQ80</accession>
<proteinExistence type="predicted"/>
<dbReference type="EMBL" id="PEDP01001146">
    <property type="protein sequence ID" value="POS84164.1"/>
    <property type="molecule type" value="Genomic_DNA"/>
</dbReference>
<gene>
    <name evidence="1" type="ORF">EPUL_004193</name>
</gene>